<dbReference type="InterPro" id="IPR006485">
    <property type="entry name" value="Phage-like_holin"/>
</dbReference>
<dbReference type="AlphaFoldDB" id="A0A1I2RQ74"/>
<evidence type="ECO:0000313" key="1">
    <source>
        <dbReference type="EMBL" id="SFG40777.1"/>
    </source>
</evidence>
<dbReference type="RefSeq" id="WP_046922206.1">
    <property type="nucleotide sequence ID" value="NZ_AYYL01000057.1"/>
</dbReference>
<sequence length="81" mass="8437">MVDKIKKALYNADGTLNKTVLVALVSAILLLVQQLAQIMGLDLTGKIASAQDCINTVLTILTILGVVSVPKGGESSDGKNQ</sequence>
<dbReference type="Pfam" id="PF04531">
    <property type="entry name" value="Phage_holin_1"/>
    <property type="match status" value="1"/>
</dbReference>
<accession>A0A1I2RQ74</accession>
<dbReference type="Proteomes" id="UP000182635">
    <property type="component" value="Unassembled WGS sequence"/>
</dbReference>
<proteinExistence type="predicted"/>
<evidence type="ECO:0000313" key="2">
    <source>
        <dbReference type="Proteomes" id="UP000182635"/>
    </source>
</evidence>
<gene>
    <name evidence="1" type="ORF">SAMN02910432_01227</name>
</gene>
<reference evidence="2" key="1">
    <citation type="submission" date="2016-10" db="EMBL/GenBank/DDBJ databases">
        <authorList>
            <person name="Varghese N."/>
            <person name="Submissions S."/>
        </authorList>
    </citation>
    <scope>NUCLEOTIDE SEQUENCE [LARGE SCALE GENOMIC DNA]</scope>
    <source>
        <strain evidence="2">DSM 20403</strain>
    </source>
</reference>
<dbReference type="EMBL" id="FOPI01000018">
    <property type="protein sequence ID" value="SFG40777.1"/>
    <property type="molecule type" value="Genomic_DNA"/>
</dbReference>
<name>A0A1I2RQ74_9LACO</name>
<organism evidence="1 2">
    <name type="scientific">Ligilactobacillus ruminis DSM 20403 = NBRC 102161</name>
    <dbReference type="NCBI Taxonomy" id="1423798"/>
    <lineage>
        <taxon>Bacteria</taxon>
        <taxon>Bacillati</taxon>
        <taxon>Bacillota</taxon>
        <taxon>Bacilli</taxon>
        <taxon>Lactobacillales</taxon>
        <taxon>Lactobacillaceae</taxon>
        <taxon>Ligilactobacillus</taxon>
    </lineage>
</organism>
<protein>
    <submittedName>
        <fullName evidence="1">Holin, phage phi LC3 family</fullName>
    </submittedName>
</protein>